<dbReference type="InterPro" id="IPR014729">
    <property type="entry name" value="Rossmann-like_a/b/a_fold"/>
</dbReference>
<dbReference type="CDD" id="cd06259">
    <property type="entry name" value="YdcF-like"/>
    <property type="match status" value="1"/>
</dbReference>
<evidence type="ECO:0000259" key="2">
    <source>
        <dbReference type="Pfam" id="PF02698"/>
    </source>
</evidence>
<dbReference type="PANTHER" id="PTHR30336:SF20">
    <property type="entry name" value="DUF218 DOMAIN-CONTAINING PROTEIN"/>
    <property type="match status" value="1"/>
</dbReference>
<gene>
    <name evidence="3" type="ORF">O0R41_15785</name>
</gene>
<evidence type="ECO:0000313" key="4">
    <source>
        <dbReference type="Proteomes" id="UP001185984"/>
    </source>
</evidence>
<protein>
    <submittedName>
        <fullName evidence="3">YdcF family protein</fullName>
    </submittedName>
</protein>
<dbReference type="RefSeq" id="WP_317517698.1">
    <property type="nucleotide sequence ID" value="NZ_JAPTHD010000007.1"/>
</dbReference>
<dbReference type="PANTHER" id="PTHR30336">
    <property type="entry name" value="INNER MEMBRANE PROTEIN, PROBABLE PERMEASE"/>
    <property type="match status" value="1"/>
</dbReference>
<dbReference type="InterPro" id="IPR003848">
    <property type="entry name" value="DUF218"/>
</dbReference>
<dbReference type="EMBL" id="JAPTHD010000007">
    <property type="protein sequence ID" value="MDV5825068.1"/>
    <property type="molecule type" value="Genomic_DNA"/>
</dbReference>
<comment type="caution">
    <text evidence="3">The sequence shown here is derived from an EMBL/GenBank/DDBJ whole genome shotgun (WGS) entry which is preliminary data.</text>
</comment>
<sequence length="392" mass="42132">MMRSILHMAAPVVTMAMIATATVPAEAGAVRDQLAAQLSQRLFPLFDAVGEDARHMRTLRADPALSAALQARVARRAACADAPLCIAHAMLWTAEEAEALTRAAGTLGGMPAPDDGLAAQAGREVAGVNAIVRSYGLGDVPPYPDIDGAGAIDPREREARLRAAQWLAPLPRAGSVQAMDPSFDYALALLDGSDRTDAIGYEPRDGGANRAAMERARAIDWSRYRYSAMIVTGIGPEIEGMALSPVGKYHLRLAADRFARGEAPFIILTGGRAHPRATPFAEAAEMRQALIDRYGIPAEAIVIEPYARHTTTNLRNAARLLMMLRAPMNKDALIVCNPSQSASIESGDFVRRNTRELGYQPGTIGARLSPTELLFRPLPQSNRVDPRDPLDP</sequence>
<reference evidence="4" key="1">
    <citation type="journal article" date="2022" name="J Environ Chem Eng">
        <title>Biodegradation of petroleum oil using a constructed nonpathogenic and heavy metal-tolerant bacterial consortium isolated from marine sponges.</title>
        <authorList>
            <person name="Dechsakulwatana C."/>
            <person name="Rungsihiranrut A."/>
            <person name="Muangchinda C."/>
            <person name="Ningthoujam R."/>
            <person name="Klankeo P."/>
            <person name="Pinyakong O."/>
        </authorList>
    </citation>
    <scope>NUCLEOTIDE SEQUENCE [LARGE SCALE GENOMIC DNA]</scope>
    <source>
        <strain evidence="4">MO2-4</strain>
    </source>
</reference>
<feature type="chain" id="PRO_5047455255" evidence="1">
    <location>
        <begin position="22"/>
        <end position="392"/>
    </location>
</feature>
<keyword evidence="1" id="KW-0732">Signal</keyword>
<dbReference type="Gene3D" id="3.40.50.620">
    <property type="entry name" value="HUPs"/>
    <property type="match status" value="1"/>
</dbReference>
<dbReference type="InterPro" id="IPR051599">
    <property type="entry name" value="Cell_Envelope_Assoc"/>
</dbReference>
<feature type="signal peptide" evidence="1">
    <location>
        <begin position="1"/>
        <end position="21"/>
    </location>
</feature>
<evidence type="ECO:0000256" key="1">
    <source>
        <dbReference type="SAM" id="SignalP"/>
    </source>
</evidence>
<dbReference type="Proteomes" id="UP001185984">
    <property type="component" value="Unassembled WGS sequence"/>
</dbReference>
<accession>A0ABU3ZZX1</accession>
<feature type="domain" description="DUF218" evidence="2">
    <location>
        <begin position="228"/>
        <end position="339"/>
    </location>
</feature>
<name>A0ABU3ZZX1_9SPHN</name>
<dbReference type="Pfam" id="PF02698">
    <property type="entry name" value="DUF218"/>
    <property type="match status" value="1"/>
</dbReference>
<organism evidence="3 4">
    <name type="scientific">Sphingobium naphthae</name>
    <dbReference type="NCBI Taxonomy" id="1886786"/>
    <lineage>
        <taxon>Bacteria</taxon>
        <taxon>Pseudomonadati</taxon>
        <taxon>Pseudomonadota</taxon>
        <taxon>Alphaproteobacteria</taxon>
        <taxon>Sphingomonadales</taxon>
        <taxon>Sphingomonadaceae</taxon>
        <taxon>Sphingobium</taxon>
    </lineage>
</organism>
<keyword evidence="4" id="KW-1185">Reference proteome</keyword>
<evidence type="ECO:0000313" key="3">
    <source>
        <dbReference type="EMBL" id="MDV5825068.1"/>
    </source>
</evidence>
<proteinExistence type="predicted"/>